<sequence length="336" mass="37603">MSDSILYPPNYQSLSSSVIGDVVDRSILTSHVAFAQMPPVLFDGAYACSDANSTSAPAEKTPDLKRAPPTKSVPKPQATTNFEVVELLRQAVVSHRERRRVNQMRYRKKQLKKTKTLGNEVEMLREEVKRLELQRVSASVSTSTSAWAFAAEYFHLFRHGLKPTTMRPSNQSSDPLSSLDCDVHRSFLLKTMASDVSLPFGYGVEEILRSWGLVARYYDNFHIGLVRLERGAGDSIIASTKVRVIINDSTLRYAFPHLTDHSLGNKLLGRELELRGTYCFGWDSVNNRVVSVQYSIDMLTPLLQLLGSLEDASRVFENALVTPDCKFVSPVDIRAS</sequence>
<keyword evidence="1" id="KW-0175">Coiled coil</keyword>
<evidence type="ECO:0000256" key="1">
    <source>
        <dbReference type="SAM" id="Coils"/>
    </source>
</evidence>
<reference evidence="4" key="1">
    <citation type="journal article" date="2006" name="Science">
        <title>Phytophthora genome sequences uncover evolutionary origins and mechanisms of pathogenesis.</title>
        <authorList>
            <person name="Tyler B.M."/>
            <person name="Tripathy S."/>
            <person name="Zhang X."/>
            <person name="Dehal P."/>
            <person name="Jiang R.H."/>
            <person name="Aerts A."/>
            <person name="Arredondo F.D."/>
            <person name="Baxter L."/>
            <person name="Bensasson D."/>
            <person name="Beynon J.L."/>
            <person name="Chapman J."/>
            <person name="Damasceno C.M."/>
            <person name="Dorrance A.E."/>
            <person name="Dou D."/>
            <person name="Dickerman A.W."/>
            <person name="Dubchak I.L."/>
            <person name="Garbelotto M."/>
            <person name="Gijzen M."/>
            <person name="Gordon S.G."/>
            <person name="Govers F."/>
            <person name="Grunwald N.J."/>
            <person name="Huang W."/>
            <person name="Ivors K.L."/>
            <person name="Jones R.W."/>
            <person name="Kamoun S."/>
            <person name="Krampis K."/>
            <person name="Lamour K.H."/>
            <person name="Lee M.K."/>
            <person name="McDonald W.H."/>
            <person name="Medina M."/>
            <person name="Meijer H.J."/>
            <person name="Nordberg E.K."/>
            <person name="Maclean D.J."/>
            <person name="Ospina-Giraldo M.D."/>
            <person name="Morris P.F."/>
            <person name="Phuntumart V."/>
            <person name="Putnam N.H."/>
            <person name="Rash S."/>
            <person name="Rose J.K."/>
            <person name="Sakihama Y."/>
            <person name="Salamov A.A."/>
            <person name="Savidor A."/>
            <person name="Scheuring C.F."/>
            <person name="Smith B.M."/>
            <person name="Sobral B.W."/>
            <person name="Terry A."/>
            <person name="Torto-Alalibo T.A."/>
            <person name="Win J."/>
            <person name="Xu Z."/>
            <person name="Zhang H."/>
            <person name="Grigoriev I.V."/>
            <person name="Rokhsar D.S."/>
            <person name="Boore J.L."/>
        </authorList>
    </citation>
    <scope>NUCLEOTIDE SEQUENCE [LARGE SCALE GENOMIC DNA]</scope>
    <source>
        <strain evidence="4">Pr102</strain>
    </source>
</reference>
<evidence type="ECO:0000313" key="3">
    <source>
        <dbReference type="EnsemblProtists" id="Phyra78493"/>
    </source>
</evidence>
<accession>H3GP92</accession>
<proteinExistence type="predicted"/>
<reference evidence="3" key="2">
    <citation type="submission" date="2015-06" db="UniProtKB">
        <authorList>
            <consortium name="EnsemblProtists"/>
        </authorList>
    </citation>
    <scope>IDENTIFICATION</scope>
    <source>
        <strain evidence="3">Pr102</strain>
    </source>
</reference>
<evidence type="ECO:0000313" key="4">
    <source>
        <dbReference type="Proteomes" id="UP000005238"/>
    </source>
</evidence>
<dbReference type="HOGENOM" id="CLU_051444_2_0_1"/>
<keyword evidence="4" id="KW-1185">Reference proteome</keyword>
<dbReference type="EMBL" id="DS566029">
    <property type="status" value="NOT_ANNOTATED_CDS"/>
    <property type="molecule type" value="Genomic_DNA"/>
</dbReference>
<dbReference type="InParanoid" id="H3GP92"/>
<dbReference type="AlphaFoldDB" id="H3GP92"/>
<dbReference type="VEuPathDB" id="FungiDB:KRP22_2740"/>
<evidence type="ECO:0000256" key="2">
    <source>
        <dbReference type="SAM" id="MobiDB-lite"/>
    </source>
</evidence>
<dbReference type="EnsemblProtists" id="Phyra78493">
    <property type="protein sequence ID" value="Phyra78493"/>
    <property type="gene ID" value="Phyra78493"/>
</dbReference>
<dbReference type="OMA" id="YACSDAN"/>
<protein>
    <recommendedName>
        <fullName evidence="5">BZIP domain-containing protein</fullName>
    </recommendedName>
</protein>
<organism evidence="3 4">
    <name type="scientific">Phytophthora ramorum</name>
    <name type="common">Sudden oak death agent</name>
    <dbReference type="NCBI Taxonomy" id="164328"/>
    <lineage>
        <taxon>Eukaryota</taxon>
        <taxon>Sar</taxon>
        <taxon>Stramenopiles</taxon>
        <taxon>Oomycota</taxon>
        <taxon>Peronosporomycetes</taxon>
        <taxon>Peronosporales</taxon>
        <taxon>Peronosporaceae</taxon>
        <taxon>Phytophthora</taxon>
    </lineage>
</organism>
<name>H3GP92_PHYRM</name>
<evidence type="ECO:0008006" key="5">
    <source>
        <dbReference type="Google" id="ProtNLM"/>
    </source>
</evidence>
<feature type="coiled-coil region" evidence="1">
    <location>
        <begin position="114"/>
        <end position="141"/>
    </location>
</feature>
<dbReference type="VEuPathDB" id="FungiDB:KRP23_5153"/>
<dbReference type="Proteomes" id="UP000005238">
    <property type="component" value="Unassembled WGS sequence"/>
</dbReference>
<feature type="region of interest" description="Disordered" evidence="2">
    <location>
        <begin position="52"/>
        <end position="78"/>
    </location>
</feature>